<dbReference type="PANTHER" id="PTHR45947:SF3">
    <property type="entry name" value="SULFOQUINOVOSYL TRANSFERASE SQD2"/>
    <property type="match status" value="1"/>
</dbReference>
<dbReference type="Gene3D" id="3.40.50.2000">
    <property type="entry name" value="Glycogen Phosphorylase B"/>
    <property type="match status" value="2"/>
</dbReference>
<dbReference type="InterPro" id="IPR028098">
    <property type="entry name" value="Glyco_trans_4-like_N"/>
</dbReference>
<dbReference type="Pfam" id="PF13439">
    <property type="entry name" value="Glyco_transf_4"/>
    <property type="match status" value="1"/>
</dbReference>
<accession>A0A0G1YJJ1</accession>
<evidence type="ECO:0000259" key="2">
    <source>
        <dbReference type="Pfam" id="PF13439"/>
    </source>
</evidence>
<sequence length="366" mass="41955">MKVAILHDYLNQFGGAERVLMALLEIFPKADLYTLLYDDNKTFGFFRENLKKTSFLDIPLVRKKHRAFIPLMPFAAKALRLKNNYDLVISSTAGYAKGIPTGSACHISYCHSPLRYAWEIDYLKNLRFSPWPLHKDVLHPVAKWLRNWDKEAAKGVNLFIANSKYIADKIRSYYGRDSQVVYPPVDTAVFYPTKTSGKKEYYLMAGRLLYYKGFDLGIKAFNFLKKPLKVVGVGPEARKLKLIADQKYIEFAPFLSDEELREVYNSAKALIFPQIEDFGLVAAEAQACGLPVIAYNQGGSREIVEHKTTGILFNEHQSVPAIVAAVREFEANHFDRKFIARRAKRFSKEVFKKEIREIVRNAGYEI</sequence>
<keyword evidence="3" id="KW-0808">Transferase</keyword>
<protein>
    <submittedName>
        <fullName evidence="3">Glycosyl transferase group 1</fullName>
    </submittedName>
</protein>
<dbReference type="InterPro" id="IPR050194">
    <property type="entry name" value="Glycosyltransferase_grp1"/>
</dbReference>
<dbReference type="PANTHER" id="PTHR45947">
    <property type="entry name" value="SULFOQUINOVOSYL TRANSFERASE SQD2"/>
    <property type="match status" value="1"/>
</dbReference>
<evidence type="ECO:0000259" key="1">
    <source>
        <dbReference type="Pfam" id="PF00534"/>
    </source>
</evidence>
<comment type="caution">
    <text evidence="3">The sequence shown here is derived from an EMBL/GenBank/DDBJ whole genome shotgun (WGS) entry which is preliminary data.</text>
</comment>
<dbReference type="EMBL" id="LCQK01000002">
    <property type="protein sequence ID" value="KKW15112.1"/>
    <property type="molecule type" value="Genomic_DNA"/>
</dbReference>
<dbReference type="Proteomes" id="UP000034224">
    <property type="component" value="Unassembled WGS sequence"/>
</dbReference>
<dbReference type="SUPFAM" id="SSF53756">
    <property type="entry name" value="UDP-Glycosyltransferase/glycogen phosphorylase"/>
    <property type="match status" value="1"/>
</dbReference>
<dbReference type="STRING" id="1618665.UY55_C0002G0170"/>
<dbReference type="AlphaFoldDB" id="A0A0G1YJJ1"/>
<dbReference type="GO" id="GO:0016757">
    <property type="term" value="F:glycosyltransferase activity"/>
    <property type="evidence" value="ECO:0007669"/>
    <property type="project" value="InterPro"/>
</dbReference>
<feature type="domain" description="Glycosyl transferase family 1" evidence="1">
    <location>
        <begin position="196"/>
        <end position="344"/>
    </location>
</feature>
<name>A0A0G1YJJ1_9BACT</name>
<dbReference type="Pfam" id="PF00534">
    <property type="entry name" value="Glycos_transf_1"/>
    <property type="match status" value="1"/>
</dbReference>
<evidence type="ECO:0000313" key="4">
    <source>
        <dbReference type="Proteomes" id="UP000034224"/>
    </source>
</evidence>
<feature type="domain" description="Glycosyltransferase subfamily 4-like N-terminal" evidence="2">
    <location>
        <begin position="13"/>
        <end position="188"/>
    </location>
</feature>
<evidence type="ECO:0000313" key="3">
    <source>
        <dbReference type="EMBL" id="KKW15112.1"/>
    </source>
</evidence>
<reference evidence="3 4" key="1">
    <citation type="journal article" date="2015" name="Nature">
        <title>rRNA introns, odd ribosomes, and small enigmatic genomes across a large radiation of phyla.</title>
        <authorList>
            <person name="Brown C.T."/>
            <person name="Hug L.A."/>
            <person name="Thomas B.C."/>
            <person name="Sharon I."/>
            <person name="Castelle C.J."/>
            <person name="Singh A."/>
            <person name="Wilkins M.J."/>
            <person name="Williams K.H."/>
            <person name="Banfield J.F."/>
        </authorList>
    </citation>
    <scope>NUCLEOTIDE SEQUENCE [LARGE SCALE GENOMIC DNA]</scope>
</reference>
<proteinExistence type="predicted"/>
<dbReference type="InterPro" id="IPR001296">
    <property type="entry name" value="Glyco_trans_1"/>
</dbReference>
<organism evidence="3 4">
    <name type="scientific">Candidatus Jorgensenbacteria bacterium GW2011_GWB1_50_10</name>
    <dbReference type="NCBI Taxonomy" id="1618665"/>
    <lineage>
        <taxon>Bacteria</taxon>
        <taxon>Candidatus Joergenseniibacteriota</taxon>
    </lineage>
</organism>
<gene>
    <name evidence="3" type="ORF">UY55_C0002G0170</name>
</gene>